<protein>
    <submittedName>
        <fullName evidence="1">Uncharacterized protein</fullName>
    </submittedName>
</protein>
<name>A0ABQ9Z305_9CRUS</name>
<evidence type="ECO:0000313" key="2">
    <source>
        <dbReference type="Proteomes" id="UP001234178"/>
    </source>
</evidence>
<dbReference type="Proteomes" id="UP001234178">
    <property type="component" value="Unassembled WGS sequence"/>
</dbReference>
<dbReference type="EMBL" id="JAOYFB010000002">
    <property type="protein sequence ID" value="KAK4007274.1"/>
    <property type="molecule type" value="Genomic_DNA"/>
</dbReference>
<organism evidence="1 2">
    <name type="scientific">Daphnia magna</name>
    <dbReference type="NCBI Taxonomy" id="35525"/>
    <lineage>
        <taxon>Eukaryota</taxon>
        <taxon>Metazoa</taxon>
        <taxon>Ecdysozoa</taxon>
        <taxon>Arthropoda</taxon>
        <taxon>Crustacea</taxon>
        <taxon>Branchiopoda</taxon>
        <taxon>Diplostraca</taxon>
        <taxon>Cladocera</taxon>
        <taxon>Anomopoda</taxon>
        <taxon>Daphniidae</taxon>
        <taxon>Daphnia</taxon>
    </lineage>
</organism>
<sequence>MHKDAEVVTYGRYDNLRFCVNLPDIPVLNGGTQRPAGRKPPHGHSGDANRKIIQRLIKPGDGGLHLPKRIFHFRNSYPMRFHFPCNTINFLVQFPGFLLDLCESGL</sequence>
<proteinExistence type="predicted"/>
<accession>A0ABQ9Z305</accession>
<reference evidence="1 2" key="1">
    <citation type="journal article" date="2023" name="Nucleic Acids Res.">
        <title>The hologenome of Daphnia magna reveals possible DNA methylation and microbiome-mediated evolution of the host genome.</title>
        <authorList>
            <person name="Chaturvedi A."/>
            <person name="Li X."/>
            <person name="Dhandapani V."/>
            <person name="Marshall H."/>
            <person name="Kissane S."/>
            <person name="Cuenca-Cambronero M."/>
            <person name="Asole G."/>
            <person name="Calvet F."/>
            <person name="Ruiz-Romero M."/>
            <person name="Marangio P."/>
            <person name="Guigo R."/>
            <person name="Rago D."/>
            <person name="Mirbahai L."/>
            <person name="Eastwood N."/>
            <person name="Colbourne J.K."/>
            <person name="Zhou J."/>
            <person name="Mallon E."/>
            <person name="Orsini L."/>
        </authorList>
    </citation>
    <scope>NUCLEOTIDE SEQUENCE [LARGE SCALE GENOMIC DNA]</scope>
    <source>
        <strain evidence="1">LRV0_1</strain>
    </source>
</reference>
<comment type="caution">
    <text evidence="1">The sequence shown here is derived from an EMBL/GenBank/DDBJ whole genome shotgun (WGS) entry which is preliminary data.</text>
</comment>
<evidence type="ECO:0000313" key="1">
    <source>
        <dbReference type="EMBL" id="KAK4007274.1"/>
    </source>
</evidence>
<keyword evidence="2" id="KW-1185">Reference proteome</keyword>
<gene>
    <name evidence="1" type="ORF">OUZ56_012434</name>
</gene>